<organism evidence="1">
    <name type="scientific">marine sediment metagenome</name>
    <dbReference type="NCBI Taxonomy" id="412755"/>
    <lineage>
        <taxon>unclassified sequences</taxon>
        <taxon>metagenomes</taxon>
        <taxon>ecological metagenomes</taxon>
    </lineage>
</organism>
<dbReference type="AlphaFoldDB" id="X1E0J2"/>
<name>X1E0J2_9ZZZZ</name>
<evidence type="ECO:0000313" key="1">
    <source>
        <dbReference type="EMBL" id="GAH10694.1"/>
    </source>
</evidence>
<dbReference type="EMBL" id="BART01033751">
    <property type="protein sequence ID" value="GAH10694.1"/>
    <property type="molecule type" value="Genomic_DNA"/>
</dbReference>
<accession>X1E0J2</accession>
<feature type="non-terminal residue" evidence="1">
    <location>
        <position position="1"/>
    </location>
</feature>
<protein>
    <submittedName>
        <fullName evidence="1">Uncharacterized protein</fullName>
    </submittedName>
</protein>
<gene>
    <name evidence="1" type="ORF">S01H4_57883</name>
</gene>
<reference evidence="1" key="1">
    <citation type="journal article" date="2014" name="Front. Microbiol.">
        <title>High frequency of phylogenetically diverse reductive dehalogenase-homologous genes in deep subseafloor sedimentary metagenomes.</title>
        <authorList>
            <person name="Kawai M."/>
            <person name="Futagami T."/>
            <person name="Toyoda A."/>
            <person name="Takaki Y."/>
            <person name="Nishi S."/>
            <person name="Hori S."/>
            <person name="Arai W."/>
            <person name="Tsubouchi T."/>
            <person name="Morono Y."/>
            <person name="Uchiyama I."/>
            <person name="Ito T."/>
            <person name="Fujiyama A."/>
            <person name="Inagaki F."/>
            <person name="Takami H."/>
        </authorList>
    </citation>
    <scope>NUCLEOTIDE SEQUENCE</scope>
    <source>
        <strain evidence="1">Expedition CK06-06</strain>
    </source>
</reference>
<comment type="caution">
    <text evidence="1">The sequence shown here is derived from an EMBL/GenBank/DDBJ whole genome shotgun (WGS) entry which is preliminary data.</text>
</comment>
<proteinExistence type="predicted"/>
<sequence>IGIDVGYTIAATTSTGKFYGQQLEPLQQRTKWRTYRSHNQKPYRQGLNRVAKQLIHDNPSTDFQVEQLLFKGKRKRTKLFRTRLSRFAYQHLTPAEESSSEASDNTPDKVTEALDAFQSFAPAIRTPAPVVLEPVSLGPVRKPGEEKEDPKEVNVVKKRLFRALRKIFLKEGAGRV</sequence>